<dbReference type="InterPro" id="IPR029016">
    <property type="entry name" value="GAF-like_dom_sf"/>
</dbReference>
<dbReference type="InterPro" id="IPR000719">
    <property type="entry name" value="Prot_kinase_dom"/>
</dbReference>
<dbReference type="InterPro" id="IPR011009">
    <property type="entry name" value="Kinase-like_dom_sf"/>
</dbReference>
<dbReference type="PANTHER" id="PTHR43642:SF1">
    <property type="entry name" value="HYBRID SIGNAL TRANSDUCTION HISTIDINE KINASE G"/>
    <property type="match status" value="1"/>
</dbReference>
<dbReference type="PANTHER" id="PTHR43642">
    <property type="entry name" value="HYBRID SIGNAL TRANSDUCTION HISTIDINE KINASE G"/>
    <property type="match status" value="1"/>
</dbReference>
<dbReference type="Pfam" id="PF00990">
    <property type="entry name" value="GGDEF"/>
    <property type="match status" value="1"/>
</dbReference>
<dbReference type="InterPro" id="IPR000160">
    <property type="entry name" value="GGDEF_dom"/>
</dbReference>
<evidence type="ECO:0008006" key="7">
    <source>
        <dbReference type="Google" id="ProtNLM"/>
    </source>
</evidence>
<dbReference type="Pfam" id="PF01590">
    <property type="entry name" value="GAF"/>
    <property type="match status" value="1"/>
</dbReference>
<dbReference type="InterPro" id="IPR027417">
    <property type="entry name" value="P-loop_NTPase"/>
</dbReference>
<evidence type="ECO:0000259" key="3">
    <source>
        <dbReference type="PROSITE" id="PS50011"/>
    </source>
</evidence>
<evidence type="ECO:0000256" key="1">
    <source>
        <dbReference type="ARBA" id="ARBA00004167"/>
    </source>
</evidence>
<dbReference type="FunFam" id="3.30.70.270:FF:000001">
    <property type="entry name" value="Diguanylate cyclase domain protein"/>
    <property type="match status" value="1"/>
</dbReference>
<feature type="domain" description="Protein kinase" evidence="3">
    <location>
        <begin position="1"/>
        <end position="279"/>
    </location>
</feature>
<dbReference type="InterPro" id="IPR053159">
    <property type="entry name" value="Hybrid_Histidine_Kinase"/>
</dbReference>
<dbReference type="Gene3D" id="3.30.70.270">
    <property type="match status" value="1"/>
</dbReference>
<dbReference type="PROSITE" id="PS50011">
    <property type="entry name" value="PROTEIN_KINASE_DOM"/>
    <property type="match status" value="1"/>
</dbReference>
<gene>
    <name evidence="5" type="ORF">AAW51_2244</name>
</gene>
<evidence type="ECO:0000313" key="6">
    <source>
        <dbReference type="Proteomes" id="UP000035352"/>
    </source>
</evidence>
<dbReference type="Gene3D" id="1.10.510.10">
    <property type="entry name" value="Transferase(Phosphotransferase) domain 1"/>
    <property type="match status" value="1"/>
</dbReference>
<dbReference type="PROSITE" id="PS50887">
    <property type="entry name" value="GGDEF"/>
    <property type="match status" value="1"/>
</dbReference>
<dbReference type="PATRIC" id="fig|413882.6.peg.2351"/>
<name>A0A0G3BQV5_9BURK</name>
<dbReference type="Pfam" id="PF13191">
    <property type="entry name" value="AAA_16"/>
    <property type="match status" value="1"/>
</dbReference>
<dbReference type="SMART" id="SM00065">
    <property type="entry name" value="GAF"/>
    <property type="match status" value="1"/>
</dbReference>
<dbReference type="NCBIfam" id="TIGR00254">
    <property type="entry name" value="GGDEF"/>
    <property type="match status" value="1"/>
</dbReference>
<dbReference type="STRING" id="413882.AAW51_2244"/>
<organism evidence="5 6">
    <name type="scientific">Caldimonas brevitalea</name>
    <dbReference type="NCBI Taxonomy" id="413882"/>
    <lineage>
        <taxon>Bacteria</taxon>
        <taxon>Pseudomonadati</taxon>
        <taxon>Pseudomonadota</taxon>
        <taxon>Betaproteobacteria</taxon>
        <taxon>Burkholderiales</taxon>
        <taxon>Sphaerotilaceae</taxon>
        <taxon>Caldimonas</taxon>
    </lineage>
</organism>
<dbReference type="CDD" id="cd01949">
    <property type="entry name" value="GGDEF"/>
    <property type="match status" value="1"/>
</dbReference>
<evidence type="ECO:0000313" key="5">
    <source>
        <dbReference type="EMBL" id="AKJ28935.1"/>
    </source>
</evidence>
<dbReference type="InterPro" id="IPR041664">
    <property type="entry name" value="AAA_16"/>
</dbReference>
<dbReference type="SMART" id="SM00220">
    <property type="entry name" value="S_TKc"/>
    <property type="match status" value="1"/>
</dbReference>
<evidence type="ECO:0000259" key="4">
    <source>
        <dbReference type="PROSITE" id="PS50887"/>
    </source>
</evidence>
<dbReference type="GO" id="GO:0005524">
    <property type="term" value="F:ATP binding"/>
    <property type="evidence" value="ECO:0007669"/>
    <property type="project" value="InterPro"/>
</dbReference>
<dbReference type="Gene3D" id="3.30.450.40">
    <property type="match status" value="1"/>
</dbReference>
<dbReference type="KEGG" id="pbh:AAW51_2244"/>
<dbReference type="RefSeq" id="WP_169788009.1">
    <property type="nucleotide sequence ID" value="NZ_CP011371.1"/>
</dbReference>
<evidence type="ECO:0000256" key="2">
    <source>
        <dbReference type="SAM" id="Coils"/>
    </source>
</evidence>
<dbReference type="Gene3D" id="3.40.50.300">
    <property type="entry name" value="P-loop containing nucleotide triphosphate hydrolases"/>
    <property type="match status" value="1"/>
</dbReference>
<comment type="subcellular location">
    <subcellularLocation>
        <location evidence="1">Membrane</location>
        <topology evidence="1">Single-pass membrane protein</topology>
    </subcellularLocation>
</comment>
<dbReference type="CDD" id="cd14014">
    <property type="entry name" value="STKc_PknB_like"/>
    <property type="match status" value="1"/>
</dbReference>
<feature type="domain" description="GGDEF" evidence="4">
    <location>
        <begin position="1507"/>
        <end position="1643"/>
    </location>
</feature>
<dbReference type="InterPro" id="IPR003018">
    <property type="entry name" value="GAF"/>
</dbReference>
<feature type="coiled-coil region" evidence="2">
    <location>
        <begin position="1452"/>
        <end position="1479"/>
    </location>
</feature>
<dbReference type="EMBL" id="CP011371">
    <property type="protein sequence ID" value="AKJ28935.1"/>
    <property type="molecule type" value="Genomic_DNA"/>
</dbReference>
<dbReference type="InterPro" id="IPR029787">
    <property type="entry name" value="Nucleotide_cyclase"/>
</dbReference>
<protein>
    <recommendedName>
        <fullName evidence="7">Serine/threonine protein kinase</fullName>
    </recommendedName>
</protein>
<reference evidence="5 6" key="1">
    <citation type="submission" date="2015-05" db="EMBL/GenBank/DDBJ databases">
        <authorList>
            <person name="Tang B."/>
            <person name="Yu Y."/>
        </authorList>
    </citation>
    <scope>NUCLEOTIDE SEQUENCE [LARGE SCALE GENOMIC DNA]</scope>
    <source>
        <strain evidence="5 6">DSM 7029</strain>
    </source>
</reference>
<sequence length="1643" mass="178666">MEEVLYRSDRTLVTRRPAPSTSGECGSSAHLVLKQLLGADASGRLRHETAILERLAKVDGVVKLARLPADTQVEPNTLAMRDEGGVPLSTVMQRTPLGLSEVVRFGCALAGVLANVHRAGVIHKDINPSNILVSGPLQQPTLIDFSISSNAAEERPGFTHQSHIAGTLAYMSPEQTGRTGRSVDSRADLYALGVTLYELTTGRKPFVSDDLLELVHDHLVQVPVAPASVQPDVPQNLSDVIMRLLEKEPDHRYQSAQGLAYDLARVQEALQKGDTTPFVLGQQDFPVRLTPPSRLVGRDTEIEALRDSVDHSIDGSGCCLLVSGAPGVGKTVLINELRPMVTARHGWFVSGKFDQYRQDAPATSLEALRALGRLLLAESEDQLASHRERVLEGLGSNIGFGPSLLPEFVLLLGRHPRVTVDDPREAEVRMIQATLDLLRSIACPERPLVMVYDDMQWAPSISLSFIDAVVTGSDRIPGLLVVVAYRPNEVDAAHPLSVLMARWKDLGLAPPRVELNNLPPADASTLIGQMLRLPEPEADKLAETLHERTEGNPYDTVELINALRQDELLVARNGLWEWDAAAIRRYVGDASVVDLLSRRIAKLPPAAKALLDVMACLGGEVQPDTLALAGGLSDDDLRQRLTASLEDGLLVTEQGDRTVLRFRHDRVQEAVFKGMQPAYRSRLHLDLARRMVERPELGAAAAEQYLAAVDALEACCDEAERRRVVGHFHHAAARLGALNSEVAERFLSAAIRLLKAVETPADASLLAVLEVEQHRALYSLGRLDEGDTVYTSIVARGSNPFDLVDPAGVQMSSLLNRRRYPESMSMGLELLAELGLPKPDEPDAAIAAGIQRLIAWHGSPDKQQDFERASVDDPRVLATAKLILKTANAAYFCDVVVFAWVILEAHRLWIEHGPCAELMPGVGATPFLLVGGPQDYRGAYEAGRHLVSVGDARGFEPGTSVARCIYSIAAGHWVEPIENVVDAYRRARAELMRAGDFPFASYTFLAGDLLFDCGATLDAASAEVDAGLAFAARSGNEDYRQRYLPRRQLICAMRGETQTPGCFSDDEFDEVAYVEKLGAPGTTSATYHIVRATSAAIYGDAAALVHHAGQAIQLVSRTPGYYLSALARVLQAVALAEEARRRPLDERALVLEELDRTCLEWLTQRAIDAPQNYRHLQRWVEAERAWAAGRTWAAGELFDAAMQEVAKHSRPWHRAVITERAGLFHLALGMEATGRPLLARACDVYEAWGATGKAREMRRVHAFLRGGTSLLRGEGSLRSTIVSTDVVDMMAVLRASQALSSETSLARLTDRVGKVLGAITGATGVQLLVRPDAAAGWFMAVSLASGADAVTVEQAGARGDLPLSVFRYAERTGEVLLVDDATRDDRFAADPYIAKLDPCSLLLAPILNHGKLSAMLMLENRLRRAAFTAERLDSVTLIAGQLSVSLDNALLYTSLERKVAERTAALEEANRRLEQLSLTDALTGLANRRRFSDALDAEWLRGLRNRTPLGLALIDIDFFKPYNDHYGHQGGDACLQLVAKALGTGRRRGSDLVARYGGEEFVLLLPDTDLVNTHMVAERVRAAVEALTEPHLKSPLGRVTISVGVAATVPAADIKPGALIETADAALYEAKRSGRNCVVKAAG</sequence>
<dbReference type="Proteomes" id="UP000035352">
    <property type="component" value="Chromosome"/>
</dbReference>
<dbReference type="SUPFAM" id="SSF55073">
    <property type="entry name" value="Nucleotide cyclase"/>
    <property type="match status" value="1"/>
</dbReference>
<dbReference type="SUPFAM" id="SSF52540">
    <property type="entry name" value="P-loop containing nucleoside triphosphate hydrolases"/>
    <property type="match status" value="1"/>
</dbReference>
<proteinExistence type="predicted"/>
<dbReference type="GO" id="GO:0004672">
    <property type="term" value="F:protein kinase activity"/>
    <property type="evidence" value="ECO:0007669"/>
    <property type="project" value="InterPro"/>
</dbReference>
<keyword evidence="2" id="KW-0175">Coiled coil</keyword>
<dbReference type="Pfam" id="PF00069">
    <property type="entry name" value="Pkinase"/>
    <property type="match status" value="1"/>
</dbReference>
<dbReference type="GO" id="GO:0016020">
    <property type="term" value="C:membrane"/>
    <property type="evidence" value="ECO:0007669"/>
    <property type="project" value="UniProtKB-SubCell"/>
</dbReference>
<accession>A0A0G3BQV5</accession>
<dbReference type="SUPFAM" id="SSF55781">
    <property type="entry name" value="GAF domain-like"/>
    <property type="match status" value="1"/>
</dbReference>
<dbReference type="InterPro" id="IPR043128">
    <property type="entry name" value="Rev_trsase/Diguanyl_cyclase"/>
</dbReference>
<keyword evidence="6" id="KW-1185">Reference proteome</keyword>
<dbReference type="SMART" id="SM00267">
    <property type="entry name" value="GGDEF"/>
    <property type="match status" value="1"/>
</dbReference>
<dbReference type="SUPFAM" id="SSF56112">
    <property type="entry name" value="Protein kinase-like (PK-like)"/>
    <property type="match status" value="1"/>
</dbReference>